<dbReference type="InterPro" id="IPR052499">
    <property type="entry name" value="C.elegans_NHRs"/>
</dbReference>
<proteinExistence type="inferred from homology"/>
<reference evidence="14 15" key="1">
    <citation type="journal article" date="2017" name="Curr. Biol.">
        <title>Genome architecture and evolution of a unichromosomal asexual nematode.</title>
        <authorList>
            <person name="Fradin H."/>
            <person name="Zegar C."/>
            <person name="Gutwein M."/>
            <person name="Lucas J."/>
            <person name="Kovtun M."/>
            <person name="Corcoran D."/>
            <person name="Baugh L.R."/>
            <person name="Kiontke K."/>
            <person name="Gunsalus K."/>
            <person name="Fitch D.H."/>
            <person name="Piano F."/>
        </authorList>
    </citation>
    <scope>NUCLEOTIDE SEQUENCE [LARGE SCALE GENOMIC DNA]</scope>
    <source>
        <strain evidence="14">PF1309</strain>
    </source>
</reference>
<dbReference type="SMART" id="SM00430">
    <property type="entry name" value="HOLI"/>
    <property type="match status" value="1"/>
</dbReference>
<dbReference type="Pfam" id="PF00104">
    <property type="entry name" value="Hormone_recep"/>
    <property type="match status" value="1"/>
</dbReference>
<dbReference type="SUPFAM" id="SSF48508">
    <property type="entry name" value="Nuclear receptor ligand-binding domain"/>
    <property type="match status" value="1"/>
</dbReference>
<name>A0A2A2KBN3_9BILA</name>
<dbReference type="InterPro" id="IPR000536">
    <property type="entry name" value="Nucl_hrmn_rcpt_lig-bd"/>
</dbReference>
<feature type="domain" description="Nuclear receptor" evidence="12">
    <location>
        <begin position="31"/>
        <end position="80"/>
    </location>
</feature>
<evidence type="ECO:0000256" key="3">
    <source>
        <dbReference type="ARBA" id="ARBA00022723"/>
    </source>
</evidence>
<evidence type="ECO:0000256" key="8">
    <source>
        <dbReference type="ARBA" id="ARBA00023163"/>
    </source>
</evidence>
<dbReference type="EMBL" id="LIAE01009042">
    <property type="protein sequence ID" value="PAV71404.1"/>
    <property type="molecule type" value="Genomic_DNA"/>
</dbReference>
<keyword evidence="5" id="KW-0862">Zinc</keyword>
<dbReference type="Pfam" id="PF00105">
    <property type="entry name" value="zf-C4"/>
    <property type="match status" value="1"/>
</dbReference>
<evidence type="ECO:0000256" key="4">
    <source>
        <dbReference type="ARBA" id="ARBA00022771"/>
    </source>
</evidence>
<dbReference type="PANTHER" id="PTHR47630:SF1">
    <property type="entry name" value="NUCLEAR HORMONE RECEPTOR FAMILY MEMBER NHR-4"/>
    <property type="match status" value="1"/>
</dbReference>
<dbReference type="SUPFAM" id="SSF57716">
    <property type="entry name" value="Glucocorticoid receptor-like (DNA-binding domain)"/>
    <property type="match status" value="1"/>
</dbReference>
<dbReference type="GO" id="GO:0000978">
    <property type="term" value="F:RNA polymerase II cis-regulatory region sequence-specific DNA binding"/>
    <property type="evidence" value="ECO:0007669"/>
    <property type="project" value="InterPro"/>
</dbReference>
<dbReference type="STRING" id="2018661.A0A2A2KBN3"/>
<keyword evidence="7" id="KW-0238">DNA-binding</keyword>
<dbReference type="Gene3D" id="3.30.50.10">
    <property type="entry name" value="Erythroid Transcription Factor GATA-1, subunit A"/>
    <property type="match status" value="1"/>
</dbReference>
<keyword evidence="9" id="KW-0675">Receptor</keyword>
<keyword evidence="4" id="KW-0863">Zinc-finger</keyword>
<dbReference type="CDD" id="cd06960">
    <property type="entry name" value="NR_DBD_HNF4A"/>
    <property type="match status" value="1"/>
</dbReference>
<feature type="region of interest" description="Disordered" evidence="11">
    <location>
        <begin position="120"/>
        <end position="148"/>
    </location>
</feature>
<dbReference type="InterPro" id="IPR049636">
    <property type="entry name" value="HNF4-like_DBD"/>
</dbReference>
<dbReference type="Gene3D" id="1.10.565.10">
    <property type="entry name" value="Retinoid X Receptor"/>
    <property type="match status" value="1"/>
</dbReference>
<evidence type="ECO:0000259" key="12">
    <source>
        <dbReference type="PROSITE" id="PS51030"/>
    </source>
</evidence>
<evidence type="ECO:0000313" key="14">
    <source>
        <dbReference type="EMBL" id="PAV71404.1"/>
    </source>
</evidence>
<dbReference type="Proteomes" id="UP000218231">
    <property type="component" value="Unassembled WGS sequence"/>
</dbReference>
<evidence type="ECO:0000313" key="15">
    <source>
        <dbReference type="Proteomes" id="UP000218231"/>
    </source>
</evidence>
<dbReference type="PANTHER" id="PTHR47630">
    <property type="entry name" value="NUCLEAR HORMONE RECEPTOR FAMILY-RELATED-RELATED"/>
    <property type="match status" value="1"/>
</dbReference>
<dbReference type="PROSITE" id="PS51843">
    <property type="entry name" value="NR_LBD"/>
    <property type="match status" value="1"/>
</dbReference>
<evidence type="ECO:0000256" key="2">
    <source>
        <dbReference type="ARBA" id="ARBA00005993"/>
    </source>
</evidence>
<dbReference type="GO" id="GO:0008270">
    <property type="term" value="F:zinc ion binding"/>
    <property type="evidence" value="ECO:0007669"/>
    <property type="project" value="UniProtKB-KW"/>
</dbReference>
<dbReference type="OrthoDB" id="5837785at2759"/>
<evidence type="ECO:0000259" key="13">
    <source>
        <dbReference type="PROSITE" id="PS51843"/>
    </source>
</evidence>
<protein>
    <recommendedName>
        <fullName evidence="16">Nuclear receptor domain-containing protein</fullName>
    </recommendedName>
</protein>
<comment type="caution">
    <text evidence="14">The sequence shown here is derived from an EMBL/GenBank/DDBJ whole genome shotgun (WGS) entry which is preliminary data.</text>
</comment>
<gene>
    <name evidence="14" type="ORF">WR25_03495</name>
</gene>
<dbReference type="SMART" id="SM00399">
    <property type="entry name" value="ZnF_C4"/>
    <property type="match status" value="1"/>
</dbReference>
<keyword evidence="15" id="KW-1185">Reference proteome</keyword>
<dbReference type="GO" id="GO:0003700">
    <property type="term" value="F:DNA-binding transcription factor activity"/>
    <property type="evidence" value="ECO:0007669"/>
    <property type="project" value="InterPro"/>
</dbReference>
<evidence type="ECO:0000256" key="1">
    <source>
        <dbReference type="ARBA" id="ARBA00004123"/>
    </source>
</evidence>
<evidence type="ECO:0000256" key="5">
    <source>
        <dbReference type="ARBA" id="ARBA00022833"/>
    </source>
</evidence>
<keyword evidence="10" id="KW-0539">Nucleus</keyword>
<accession>A0A2A2KBN3</accession>
<organism evidence="14 15">
    <name type="scientific">Diploscapter pachys</name>
    <dbReference type="NCBI Taxonomy" id="2018661"/>
    <lineage>
        <taxon>Eukaryota</taxon>
        <taxon>Metazoa</taxon>
        <taxon>Ecdysozoa</taxon>
        <taxon>Nematoda</taxon>
        <taxon>Chromadorea</taxon>
        <taxon>Rhabditida</taxon>
        <taxon>Rhabditina</taxon>
        <taxon>Rhabditomorpha</taxon>
        <taxon>Rhabditoidea</taxon>
        <taxon>Rhabditidae</taxon>
        <taxon>Diploscapter</taxon>
    </lineage>
</organism>
<keyword evidence="8" id="KW-0804">Transcription</keyword>
<keyword evidence="6" id="KW-0805">Transcription regulation</keyword>
<sequence>MQMESKTMTMRGIKEEEEDYMDYEDEEDARFFRRSVWSRRSYSCRFGGDCPVLKEHRNVCRSCRLKKCFAVGMNPDQVQHERDRNMKDRGNNSCGKLTQLRQIKKVHKVTLQIATQTDESLNSSPLPLTRYEQPDSAKGSPDSNDLPTPRDFLIIPQMLLDLDNLLMDNTSSTSSDLYLNSGFKAQVALPFEVVFRRPLLLCSRTPITFKADHLINIDEWLTEWKRHFILYSDWCHALEDFRLFSDSDQANLAQRRLHHLGWLFFGYQSYKAGVDGFAFTAGGYHPVEGGDAKITEIFKTAMPYYRSQLLSGFKRVQITDYEYVMFKVLTLFAEDTGMSCEGKRLLKKTRDKYIVAFFQFLKYARVRYSTIHSLFNFVILVQRQYIRCNVDAQPVSASPQHYHGKFSEGYFHFVKLFISREGF</sequence>
<dbReference type="InterPro" id="IPR013088">
    <property type="entry name" value="Znf_NHR/GATA"/>
</dbReference>
<dbReference type="InterPro" id="IPR001628">
    <property type="entry name" value="Znf_hrmn_rcpt"/>
</dbReference>
<comment type="subcellular location">
    <subcellularLocation>
        <location evidence="1">Nucleus</location>
    </subcellularLocation>
</comment>
<evidence type="ECO:0008006" key="16">
    <source>
        <dbReference type="Google" id="ProtNLM"/>
    </source>
</evidence>
<evidence type="ECO:0000256" key="9">
    <source>
        <dbReference type="ARBA" id="ARBA00023170"/>
    </source>
</evidence>
<dbReference type="InterPro" id="IPR035500">
    <property type="entry name" value="NHR-like_dom_sf"/>
</dbReference>
<evidence type="ECO:0000256" key="7">
    <source>
        <dbReference type="ARBA" id="ARBA00023125"/>
    </source>
</evidence>
<evidence type="ECO:0000256" key="11">
    <source>
        <dbReference type="SAM" id="MobiDB-lite"/>
    </source>
</evidence>
<comment type="similarity">
    <text evidence="2">Belongs to the nuclear hormone receptor family.</text>
</comment>
<dbReference type="AlphaFoldDB" id="A0A2A2KBN3"/>
<evidence type="ECO:0000256" key="10">
    <source>
        <dbReference type="ARBA" id="ARBA00023242"/>
    </source>
</evidence>
<feature type="domain" description="NR LBD" evidence="13">
    <location>
        <begin position="186"/>
        <end position="423"/>
    </location>
</feature>
<evidence type="ECO:0000256" key="6">
    <source>
        <dbReference type="ARBA" id="ARBA00023015"/>
    </source>
</evidence>
<dbReference type="GO" id="GO:0005634">
    <property type="term" value="C:nucleus"/>
    <property type="evidence" value="ECO:0007669"/>
    <property type="project" value="UniProtKB-SubCell"/>
</dbReference>
<keyword evidence="3" id="KW-0479">Metal-binding</keyword>
<dbReference type="PROSITE" id="PS51030">
    <property type="entry name" value="NUCLEAR_REC_DBD_2"/>
    <property type="match status" value="1"/>
</dbReference>